<dbReference type="GO" id="GO:0046872">
    <property type="term" value="F:metal ion binding"/>
    <property type="evidence" value="ECO:0007669"/>
    <property type="project" value="UniProtKB-KW"/>
</dbReference>
<evidence type="ECO:0000256" key="9">
    <source>
        <dbReference type="ARBA" id="ARBA00022989"/>
    </source>
</evidence>
<proteinExistence type="predicted"/>
<dbReference type="GO" id="GO:0050650">
    <property type="term" value="P:chondroitin sulfate proteoglycan biosynthetic process"/>
    <property type="evidence" value="ECO:0007669"/>
    <property type="project" value="TreeGrafter"/>
</dbReference>
<reference evidence="16" key="1">
    <citation type="submission" date="2018-08" db="EMBL/GenBank/DDBJ databases">
        <authorList>
            <person name="Liu Z.-W."/>
            <person name="Du Z.-J."/>
        </authorList>
    </citation>
    <scope>NUCLEOTIDE SEQUENCE [LARGE SCALE GENOMIC DNA]</scope>
    <source>
        <strain evidence="16">H4X</strain>
    </source>
</reference>
<dbReference type="PANTHER" id="PTHR46025">
    <property type="entry name" value="XYLOSYLTRANSFERASE OXT"/>
    <property type="match status" value="1"/>
</dbReference>
<dbReference type="Pfam" id="PF02485">
    <property type="entry name" value="Branch"/>
    <property type="match status" value="1"/>
</dbReference>
<keyword evidence="13" id="KW-0325">Glycoprotein</keyword>
<evidence type="ECO:0000256" key="12">
    <source>
        <dbReference type="ARBA" id="ARBA00023157"/>
    </source>
</evidence>
<evidence type="ECO:0000256" key="2">
    <source>
        <dbReference type="ARBA" id="ARBA00004648"/>
    </source>
</evidence>
<evidence type="ECO:0000256" key="3">
    <source>
        <dbReference type="ARBA" id="ARBA00022676"/>
    </source>
</evidence>
<evidence type="ECO:0000256" key="6">
    <source>
        <dbReference type="ARBA" id="ARBA00022723"/>
    </source>
</evidence>
<keyword evidence="16" id="KW-1185">Reference proteome</keyword>
<evidence type="ECO:0000313" key="15">
    <source>
        <dbReference type="EMBL" id="RDV10666.1"/>
    </source>
</evidence>
<dbReference type="AlphaFoldDB" id="A0A3D8KZW5"/>
<keyword evidence="6" id="KW-0479">Metal-binding</keyword>
<dbReference type="InterPro" id="IPR043538">
    <property type="entry name" value="XYLT"/>
</dbReference>
<gene>
    <name evidence="15" type="ORF">DXT99_26255</name>
</gene>
<comment type="subcellular location">
    <subcellularLocation>
        <location evidence="2">Endoplasmic reticulum membrane</location>
        <topology evidence="2">Single-pass type II membrane protein</topology>
    </subcellularLocation>
    <subcellularLocation>
        <location evidence="1">Golgi apparatus membrane</location>
        <topology evidence="1">Single-pass type II membrane protein</topology>
    </subcellularLocation>
</comment>
<keyword evidence="10" id="KW-0333">Golgi apparatus</keyword>
<evidence type="ECO:0000313" key="16">
    <source>
        <dbReference type="Proteomes" id="UP000256708"/>
    </source>
</evidence>
<evidence type="ECO:0000256" key="8">
    <source>
        <dbReference type="ARBA" id="ARBA00022968"/>
    </source>
</evidence>
<dbReference type="GO" id="GO:0030158">
    <property type="term" value="F:protein xylosyltransferase activity"/>
    <property type="evidence" value="ECO:0007669"/>
    <property type="project" value="InterPro"/>
</dbReference>
<keyword evidence="8" id="KW-0735">Signal-anchor</keyword>
<dbReference type="GO" id="GO:0015012">
    <property type="term" value="P:heparan sulfate proteoglycan biosynthetic process"/>
    <property type="evidence" value="ECO:0007669"/>
    <property type="project" value="TreeGrafter"/>
</dbReference>
<keyword evidence="9" id="KW-1133">Transmembrane helix</keyword>
<organism evidence="15 16">
    <name type="scientific">Pontibacter diazotrophicus</name>
    <dbReference type="NCBI Taxonomy" id="1400979"/>
    <lineage>
        <taxon>Bacteria</taxon>
        <taxon>Pseudomonadati</taxon>
        <taxon>Bacteroidota</taxon>
        <taxon>Cytophagia</taxon>
        <taxon>Cytophagales</taxon>
        <taxon>Hymenobacteraceae</taxon>
        <taxon>Pontibacter</taxon>
    </lineage>
</organism>
<dbReference type="GO" id="GO:0016020">
    <property type="term" value="C:membrane"/>
    <property type="evidence" value="ECO:0007669"/>
    <property type="project" value="InterPro"/>
</dbReference>
<dbReference type="PANTHER" id="PTHR46025:SF3">
    <property type="entry name" value="XYLOSYLTRANSFERASE OXT"/>
    <property type="match status" value="1"/>
</dbReference>
<evidence type="ECO:0000256" key="13">
    <source>
        <dbReference type="ARBA" id="ARBA00023180"/>
    </source>
</evidence>
<evidence type="ECO:0000256" key="11">
    <source>
        <dbReference type="ARBA" id="ARBA00023136"/>
    </source>
</evidence>
<keyword evidence="7" id="KW-0256">Endoplasmic reticulum</keyword>
<sequence length="324" mass="38228">MDINYIILAHRLPEQLHRLINKLDAANCSFYIHINKAIDIAPFKEYFLNRYNIYFISDDKRESISWGDLTLVKATIKILEQIVLDNRNGYCVLLSGQDYPIKSNDFINDYLNKNASINFISTFPFPAECWPEGGMPRLQNYKINRSCAYKDYVMLPSIYDCTFYNPRILMKIFSLIIIGKYEFIYKIIKRRTYPSYLKPYGGDFWWALPIRTIRKILSFLYKNKDYIKYHEDSLLPDETFFHSIIMNLFETNEISKIKPSLTFVKWASHKDSSPVTFTVKNLNEVVRENKLFARKFDMNVDESVLDVIDGTKPIKYIKINPIPS</sequence>
<dbReference type="InterPro" id="IPR003406">
    <property type="entry name" value="Glyco_trans_14"/>
</dbReference>
<comment type="caution">
    <text evidence="15">The sequence shown here is derived from an EMBL/GenBank/DDBJ whole genome shotgun (WGS) entry which is preliminary data.</text>
</comment>
<keyword evidence="5" id="KW-0812">Transmembrane</keyword>
<dbReference type="Proteomes" id="UP000256708">
    <property type="component" value="Unassembled WGS sequence"/>
</dbReference>
<name>A0A3D8KZW5_9BACT</name>
<evidence type="ECO:0000256" key="7">
    <source>
        <dbReference type="ARBA" id="ARBA00022824"/>
    </source>
</evidence>
<dbReference type="RefSeq" id="WP_115568571.1">
    <property type="nucleotide sequence ID" value="NZ_QRGR01000057.1"/>
</dbReference>
<protein>
    <recommendedName>
        <fullName evidence="14">Peptide O-xylosyltransferase</fullName>
    </recommendedName>
</protein>
<keyword evidence="12" id="KW-1015">Disulfide bond</keyword>
<evidence type="ECO:0000256" key="1">
    <source>
        <dbReference type="ARBA" id="ARBA00004323"/>
    </source>
</evidence>
<evidence type="ECO:0000256" key="10">
    <source>
        <dbReference type="ARBA" id="ARBA00023034"/>
    </source>
</evidence>
<dbReference type="EMBL" id="QRGR01000057">
    <property type="protein sequence ID" value="RDV10666.1"/>
    <property type="molecule type" value="Genomic_DNA"/>
</dbReference>
<keyword evidence="3" id="KW-0328">Glycosyltransferase</keyword>
<dbReference type="OrthoDB" id="7943907at2"/>
<evidence type="ECO:0000256" key="4">
    <source>
        <dbReference type="ARBA" id="ARBA00022679"/>
    </source>
</evidence>
<keyword evidence="11" id="KW-0472">Membrane</keyword>
<keyword evidence="4" id="KW-0808">Transferase</keyword>
<accession>A0A3D8KZW5</accession>
<evidence type="ECO:0000256" key="14">
    <source>
        <dbReference type="ARBA" id="ARBA00042865"/>
    </source>
</evidence>
<evidence type="ECO:0000256" key="5">
    <source>
        <dbReference type="ARBA" id="ARBA00022692"/>
    </source>
</evidence>